<dbReference type="GO" id="GO:0003723">
    <property type="term" value="F:RNA binding"/>
    <property type="evidence" value="ECO:0007669"/>
    <property type="project" value="InterPro"/>
</dbReference>
<dbReference type="PANTHER" id="PTHR21600">
    <property type="entry name" value="MITOCHONDRIAL RNA PSEUDOURIDINE SYNTHASE"/>
    <property type="match status" value="1"/>
</dbReference>
<protein>
    <submittedName>
        <fullName evidence="3">RluA family pseudouridine synthase</fullName>
        <ecNumber evidence="3">5.4.99.-</ecNumber>
    </submittedName>
</protein>
<dbReference type="GO" id="GO:0009982">
    <property type="term" value="F:pseudouridine synthase activity"/>
    <property type="evidence" value="ECO:0007669"/>
    <property type="project" value="InterPro"/>
</dbReference>
<evidence type="ECO:0000256" key="1">
    <source>
        <dbReference type="ARBA" id="ARBA00010876"/>
    </source>
</evidence>
<dbReference type="RefSeq" id="WP_277856747.1">
    <property type="nucleotide sequence ID" value="NZ_CP120942.1"/>
</dbReference>
<dbReference type="PANTHER" id="PTHR21600:SF87">
    <property type="entry name" value="RNA PSEUDOURIDYLATE SYNTHASE DOMAIN-CONTAINING PROTEIN 1"/>
    <property type="match status" value="1"/>
</dbReference>
<dbReference type="Proteomes" id="UP001218423">
    <property type="component" value="Chromosome"/>
</dbReference>
<dbReference type="CDD" id="cd02869">
    <property type="entry name" value="PseudoU_synth_RluA_like"/>
    <property type="match status" value="1"/>
</dbReference>
<dbReference type="PROSITE" id="PS01129">
    <property type="entry name" value="PSI_RLU"/>
    <property type="match status" value="1"/>
</dbReference>
<organism evidence="3 4">
    <name type="scientific">Aeromonas caviae</name>
    <name type="common">Aeromonas punctata</name>
    <dbReference type="NCBI Taxonomy" id="648"/>
    <lineage>
        <taxon>Bacteria</taxon>
        <taxon>Pseudomonadati</taxon>
        <taxon>Pseudomonadota</taxon>
        <taxon>Gammaproteobacteria</taxon>
        <taxon>Aeromonadales</taxon>
        <taxon>Aeromonadaceae</taxon>
        <taxon>Aeromonas</taxon>
    </lineage>
</organism>
<dbReference type="SUPFAM" id="SSF55120">
    <property type="entry name" value="Pseudouridine synthase"/>
    <property type="match status" value="1"/>
</dbReference>
<dbReference type="EC" id="5.4.99.-" evidence="3"/>
<sequence>MSAIIDTFVAPPCAATIEILFEDAHLLLINKPSGLLSLSGKNPQNLDSVHYRLVQDYPGCTLVHRLDFGTSGVMVVARNKSINALLCHQFSQRTVSKAYEALLCGHLAADEGVIDASIAKDPALFPLMSICAASGKPARSRYRVMKRLTLEGAGQPVPLTRVRLVPETGRTHQLRIHSQWLGHPILGCDLYGGLLSPGCERAPRLMLHASELGFVHPVSGEAVQIRCEAPFAQALAAMTGQQG</sequence>
<dbReference type="InterPro" id="IPR020103">
    <property type="entry name" value="PsdUridine_synth_cat_dom_sf"/>
</dbReference>
<dbReference type="Pfam" id="PF00849">
    <property type="entry name" value="PseudoU_synth_2"/>
    <property type="match status" value="1"/>
</dbReference>
<feature type="domain" description="Pseudouridine synthase RsuA/RluA-like" evidence="2">
    <location>
        <begin position="25"/>
        <end position="179"/>
    </location>
</feature>
<proteinExistence type="inferred from homology"/>
<dbReference type="EMBL" id="CP120942">
    <property type="protein sequence ID" value="WFF99115.1"/>
    <property type="molecule type" value="Genomic_DNA"/>
</dbReference>
<comment type="similarity">
    <text evidence="1">Belongs to the pseudouridine synthase RluA family.</text>
</comment>
<dbReference type="GO" id="GO:0000455">
    <property type="term" value="P:enzyme-directed rRNA pseudouridine synthesis"/>
    <property type="evidence" value="ECO:0007669"/>
    <property type="project" value="TreeGrafter"/>
</dbReference>
<dbReference type="Gene3D" id="3.30.2350.10">
    <property type="entry name" value="Pseudouridine synthase"/>
    <property type="match status" value="1"/>
</dbReference>
<dbReference type="InterPro" id="IPR050188">
    <property type="entry name" value="RluA_PseudoU_synthase"/>
</dbReference>
<dbReference type="GO" id="GO:0140098">
    <property type="term" value="F:catalytic activity, acting on RNA"/>
    <property type="evidence" value="ECO:0007669"/>
    <property type="project" value="UniProtKB-ARBA"/>
</dbReference>
<dbReference type="AlphaFoldDB" id="A0AAJ5Z9B0"/>
<evidence type="ECO:0000259" key="2">
    <source>
        <dbReference type="Pfam" id="PF00849"/>
    </source>
</evidence>
<evidence type="ECO:0000313" key="4">
    <source>
        <dbReference type="Proteomes" id="UP001218423"/>
    </source>
</evidence>
<dbReference type="InterPro" id="IPR006145">
    <property type="entry name" value="PsdUridine_synth_RsuA/RluA"/>
</dbReference>
<keyword evidence="3" id="KW-0413">Isomerase</keyword>
<reference evidence="3" key="1">
    <citation type="submission" date="2023-03" db="EMBL/GenBank/DDBJ databases">
        <title>Aeromonas caviae strain AC1520.</title>
        <authorList>
            <person name="Xie T."/>
            <person name="Zhang Q."/>
            <person name="Deng J."/>
            <person name="Li X."/>
        </authorList>
    </citation>
    <scope>NUCLEOTIDE SEQUENCE</scope>
    <source>
        <strain evidence="3">AC1520</strain>
    </source>
</reference>
<evidence type="ECO:0000313" key="3">
    <source>
        <dbReference type="EMBL" id="WFF99115.1"/>
    </source>
</evidence>
<accession>A0AAJ5Z9B0</accession>
<name>A0AAJ5Z9B0_AERCA</name>
<gene>
    <name evidence="3" type="ORF">P5S46_05945</name>
</gene>
<dbReference type="InterPro" id="IPR006224">
    <property type="entry name" value="PsdUridine_synth_RluA-like_CS"/>
</dbReference>